<evidence type="ECO:0000313" key="5">
    <source>
        <dbReference type="Proteomes" id="UP000628079"/>
    </source>
</evidence>
<reference evidence="4" key="1">
    <citation type="journal article" date="2014" name="Int. J. Syst. Evol. Microbiol.">
        <title>Complete genome sequence of Corynebacterium casei LMG S-19264T (=DSM 44701T), isolated from a smear-ripened cheese.</title>
        <authorList>
            <consortium name="US DOE Joint Genome Institute (JGI-PGF)"/>
            <person name="Walter F."/>
            <person name="Albersmeier A."/>
            <person name="Kalinowski J."/>
            <person name="Ruckert C."/>
        </authorList>
    </citation>
    <scope>NUCLEOTIDE SEQUENCE</scope>
    <source>
        <strain evidence="4">CGMCC 1.10749</strain>
    </source>
</reference>
<accession>A0A8H9FVG3</accession>
<reference evidence="4" key="2">
    <citation type="submission" date="2020-09" db="EMBL/GenBank/DDBJ databases">
        <authorList>
            <person name="Sun Q."/>
            <person name="Zhou Y."/>
        </authorList>
    </citation>
    <scope>NUCLEOTIDE SEQUENCE</scope>
    <source>
        <strain evidence="4">CGMCC 1.10749</strain>
    </source>
</reference>
<dbReference type="InterPro" id="IPR050312">
    <property type="entry name" value="IolE/XylAMocC-like"/>
</dbReference>
<dbReference type="SUPFAM" id="SSF51658">
    <property type="entry name" value="Xylose isomerase-like"/>
    <property type="match status" value="1"/>
</dbReference>
<organism evidence="4 5">
    <name type="scientific">Knoellia flava</name>
    <dbReference type="NCBI Taxonomy" id="913969"/>
    <lineage>
        <taxon>Bacteria</taxon>
        <taxon>Bacillati</taxon>
        <taxon>Actinomycetota</taxon>
        <taxon>Actinomycetes</taxon>
        <taxon>Micrococcales</taxon>
        <taxon>Intrasporangiaceae</taxon>
        <taxon>Knoellia</taxon>
    </lineage>
</organism>
<comment type="caution">
    <text evidence="4">The sequence shown here is derived from an EMBL/GenBank/DDBJ whole genome shotgun (WGS) entry which is preliminary data.</text>
</comment>
<dbReference type="PANTHER" id="PTHR12110:SF41">
    <property type="entry name" value="INOSOSE DEHYDRATASE"/>
    <property type="match status" value="1"/>
</dbReference>
<dbReference type="RefSeq" id="WP_052117002.1">
    <property type="nucleotide sequence ID" value="NZ_BMEA01000003.1"/>
</dbReference>
<gene>
    <name evidence="4" type="ORF">GCM10011314_28980</name>
</gene>
<feature type="region of interest" description="Disordered" evidence="2">
    <location>
        <begin position="301"/>
        <end position="323"/>
    </location>
</feature>
<evidence type="ECO:0000256" key="1">
    <source>
        <dbReference type="ARBA" id="ARBA00023277"/>
    </source>
</evidence>
<dbReference type="Gene3D" id="3.20.20.150">
    <property type="entry name" value="Divalent-metal-dependent TIM barrel enzymes"/>
    <property type="match status" value="1"/>
</dbReference>
<dbReference type="PANTHER" id="PTHR12110">
    <property type="entry name" value="HYDROXYPYRUVATE ISOMERASE"/>
    <property type="match status" value="1"/>
</dbReference>
<name>A0A8H9FVG3_9MICO</name>
<sequence>MSTPTPTATDRAPLAERIAGAPISWGVCEVPNWGHQLDPDTVLREMREVGIVATEFGPDGFLPDEPVAKAEVLDGAGLRAVGQFVPVVLHDPGHDPLPEVETAMEALTVAGATTVVIAAATGVEGYDARPQLDDAQWDTLLQNLDLITAGAEARGLTATLHPHVGTLVESGEETERVLAGSRIGLCLDTGHLLIGGGDPVAIARSHPDRIGHVHLKDVRLDVADRVRSGDLAYTEGVAEGMYVPLGEGDVNVAAIVGSLEDAGYAGWYVLEQDTILTGPPSQTGVDPLADVRTSLDFVRSVRNSGGQGVTSPDASGTTGRSDG</sequence>
<dbReference type="InterPro" id="IPR013022">
    <property type="entry name" value="Xyl_isomerase-like_TIM-brl"/>
</dbReference>
<keyword evidence="1" id="KW-0119">Carbohydrate metabolism</keyword>
<dbReference type="EMBL" id="BMEA01000003">
    <property type="protein sequence ID" value="GGB87403.1"/>
    <property type="molecule type" value="Genomic_DNA"/>
</dbReference>
<proteinExistence type="predicted"/>
<protein>
    <submittedName>
        <fullName evidence="4">Inosose dehydratase</fullName>
    </submittedName>
</protein>
<feature type="domain" description="Xylose isomerase-like TIM barrel" evidence="3">
    <location>
        <begin position="100"/>
        <end position="299"/>
    </location>
</feature>
<dbReference type="AlphaFoldDB" id="A0A8H9FVG3"/>
<dbReference type="Proteomes" id="UP000628079">
    <property type="component" value="Unassembled WGS sequence"/>
</dbReference>
<evidence type="ECO:0000256" key="2">
    <source>
        <dbReference type="SAM" id="MobiDB-lite"/>
    </source>
</evidence>
<dbReference type="Pfam" id="PF01261">
    <property type="entry name" value="AP_endonuc_2"/>
    <property type="match status" value="1"/>
</dbReference>
<evidence type="ECO:0000313" key="4">
    <source>
        <dbReference type="EMBL" id="GGB87403.1"/>
    </source>
</evidence>
<evidence type="ECO:0000259" key="3">
    <source>
        <dbReference type="Pfam" id="PF01261"/>
    </source>
</evidence>
<dbReference type="InterPro" id="IPR036237">
    <property type="entry name" value="Xyl_isomerase-like_sf"/>
</dbReference>